<reference evidence="4 5" key="1">
    <citation type="journal article" date="2018" name="Front. Plant Sci.">
        <title>Red Clover (Trifolium pratense) and Zigzag Clover (T. medium) - A Picture of Genomic Similarities and Differences.</title>
        <authorList>
            <person name="Dluhosova J."/>
            <person name="Istvanek J."/>
            <person name="Nedelnik J."/>
            <person name="Repkova J."/>
        </authorList>
    </citation>
    <scope>NUCLEOTIDE SEQUENCE [LARGE SCALE GENOMIC DNA]</scope>
    <source>
        <strain evidence="5">cv. 10/8</strain>
        <tissue evidence="4">Leaf</tissue>
    </source>
</reference>
<organism evidence="4 5">
    <name type="scientific">Trifolium medium</name>
    <dbReference type="NCBI Taxonomy" id="97028"/>
    <lineage>
        <taxon>Eukaryota</taxon>
        <taxon>Viridiplantae</taxon>
        <taxon>Streptophyta</taxon>
        <taxon>Embryophyta</taxon>
        <taxon>Tracheophyta</taxon>
        <taxon>Spermatophyta</taxon>
        <taxon>Magnoliopsida</taxon>
        <taxon>eudicotyledons</taxon>
        <taxon>Gunneridae</taxon>
        <taxon>Pentapetalae</taxon>
        <taxon>rosids</taxon>
        <taxon>fabids</taxon>
        <taxon>Fabales</taxon>
        <taxon>Fabaceae</taxon>
        <taxon>Papilionoideae</taxon>
        <taxon>50 kb inversion clade</taxon>
        <taxon>NPAAA clade</taxon>
        <taxon>Hologalegina</taxon>
        <taxon>IRL clade</taxon>
        <taxon>Trifolieae</taxon>
        <taxon>Trifolium</taxon>
    </lineage>
</organism>
<dbReference type="PANTHER" id="PTHR43634">
    <property type="entry name" value="OW CONDUCTANCE MECHANOSENSITIVE CHANNEL"/>
    <property type="match status" value="1"/>
</dbReference>
<dbReference type="InterPro" id="IPR056876">
    <property type="entry name" value="Msl2-3_C"/>
</dbReference>
<feature type="non-terminal residue" evidence="4">
    <location>
        <position position="52"/>
    </location>
</feature>
<feature type="domain" description="Mechanosensitive ion channel protein 2/3 C-terminal" evidence="3">
    <location>
        <begin position="14"/>
        <end position="52"/>
    </location>
</feature>
<comment type="similarity">
    <text evidence="2">Belongs to the MscS (TC 1.A.23) family.</text>
</comment>
<dbReference type="Proteomes" id="UP000265520">
    <property type="component" value="Unassembled WGS sequence"/>
</dbReference>
<dbReference type="AlphaFoldDB" id="A0A392QFY3"/>
<accession>A0A392QFY3</accession>
<dbReference type="EMBL" id="LXQA010131639">
    <property type="protein sequence ID" value="MCI22650.1"/>
    <property type="molecule type" value="Genomic_DNA"/>
</dbReference>
<dbReference type="GO" id="GO:0016020">
    <property type="term" value="C:membrane"/>
    <property type="evidence" value="ECO:0007669"/>
    <property type="project" value="UniProtKB-SubCell"/>
</dbReference>
<sequence>MLAGGLQQLYEAKTIIVADMRKVLAKNPQVEQQRLHRRVFLDNINPENQALM</sequence>
<evidence type="ECO:0000256" key="2">
    <source>
        <dbReference type="ARBA" id="ARBA00008017"/>
    </source>
</evidence>
<evidence type="ECO:0000313" key="5">
    <source>
        <dbReference type="Proteomes" id="UP000265520"/>
    </source>
</evidence>
<evidence type="ECO:0000259" key="3">
    <source>
        <dbReference type="Pfam" id="PF24956"/>
    </source>
</evidence>
<dbReference type="Pfam" id="PF24956">
    <property type="entry name" value="Msl2-3_C"/>
    <property type="match status" value="1"/>
</dbReference>
<keyword evidence="5" id="KW-1185">Reference proteome</keyword>
<proteinExistence type="inferred from homology"/>
<name>A0A392QFY3_9FABA</name>
<dbReference type="InterPro" id="IPR045042">
    <property type="entry name" value="YnaI-like"/>
</dbReference>
<comment type="subcellular location">
    <subcellularLocation>
        <location evidence="1">Membrane</location>
        <topology evidence="1">Multi-pass membrane protein</topology>
    </subcellularLocation>
</comment>
<evidence type="ECO:0000256" key="1">
    <source>
        <dbReference type="ARBA" id="ARBA00004141"/>
    </source>
</evidence>
<evidence type="ECO:0000313" key="4">
    <source>
        <dbReference type="EMBL" id="MCI22650.1"/>
    </source>
</evidence>
<dbReference type="PANTHER" id="PTHR43634:SF2">
    <property type="entry name" value="LOW CONDUCTANCE MECHANOSENSITIVE CHANNEL YNAI"/>
    <property type="match status" value="1"/>
</dbReference>
<protein>
    <submittedName>
        <fullName evidence="4">Mechanosensitive ion channel protein 2 chloroplastic-like</fullName>
    </submittedName>
</protein>
<comment type="caution">
    <text evidence="4">The sequence shown here is derived from an EMBL/GenBank/DDBJ whole genome shotgun (WGS) entry which is preliminary data.</text>
</comment>